<dbReference type="AlphaFoldDB" id="A0A6C0HXL0"/>
<sequence>MYYSNKINIQYMQNFVVQKKIFSVHSEDRDIAKWPSSTVFAVDPPVEYKNVVSLRLAEIDLPPIYVFSEQNQNLTLFVTYIATTKTITISEGTYTGPQLATELQGRMNAAYTLTYPGFTSFTVTYDPASFKFVFYNPHAFYFDFTHSTSPLFTQSSQWGLGSYLGFEKKVYTSGTNVNYQVVIPANYYSIVSPFPASLEGEPYLYMELELYNSMDELTPYTMRSNNLTSAKYSGKHNCAFAKIPRIAVPGNPVYVSKANFLSNLFFSDPPLERVQKFQFKLRYHDGRIVDFGLTNFSFSIEITMLRPDSIKPSFQVQPNFYELT</sequence>
<reference evidence="1" key="1">
    <citation type="journal article" date="2020" name="Nature">
        <title>Giant virus diversity and host interactions through global metagenomics.</title>
        <authorList>
            <person name="Schulz F."/>
            <person name="Roux S."/>
            <person name="Paez-Espino D."/>
            <person name="Jungbluth S."/>
            <person name="Walsh D.A."/>
            <person name="Denef V.J."/>
            <person name="McMahon K.D."/>
            <person name="Konstantinidis K.T."/>
            <person name="Eloe-Fadrosh E.A."/>
            <person name="Kyrpides N.C."/>
            <person name="Woyke T."/>
        </authorList>
    </citation>
    <scope>NUCLEOTIDE SEQUENCE</scope>
    <source>
        <strain evidence="1">GVMAG-M-3300023184-17</strain>
    </source>
</reference>
<accession>A0A6C0HXL0</accession>
<protein>
    <submittedName>
        <fullName evidence="1">Uncharacterized protein</fullName>
    </submittedName>
</protein>
<proteinExistence type="predicted"/>
<evidence type="ECO:0000313" key="1">
    <source>
        <dbReference type="EMBL" id="QHT85491.1"/>
    </source>
</evidence>
<organism evidence="1">
    <name type="scientific">viral metagenome</name>
    <dbReference type="NCBI Taxonomy" id="1070528"/>
    <lineage>
        <taxon>unclassified sequences</taxon>
        <taxon>metagenomes</taxon>
        <taxon>organismal metagenomes</taxon>
    </lineage>
</organism>
<dbReference type="EMBL" id="MN740041">
    <property type="protein sequence ID" value="QHT85491.1"/>
    <property type="molecule type" value="Genomic_DNA"/>
</dbReference>
<name>A0A6C0HXL0_9ZZZZ</name>